<evidence type="ECO:0000313" key="2">
    <source>
        <dbReference type="EMBL" id="ORX49886.1"/>
    </source>
</evidence>
<keyword evidence="1" id="KW-0472">Membrane</keyword>
<dbReference type="AlphaFoldDB" id="A0A1X2GBG0"/>
<sequence>MNVDGIINGAFGAPAALCLVFIFFLFYFSSMDTLEQRLQEAKVLETELATLRPDAKIYQRHVDSSHIFFLASDVDKIKSDTLRRKQDLEKQIKDQK</sequence>
<keyword evidence="3" id="KW-1185">Reference proteome</keyword>
<keyword evidence="1" id="KW-1133">Transmembrane helix</keyword>
<dbReference type="OrthoDB" id="2442112at2759"/>
<protein>
    <submittedName>
        <fullName evidence="2">Uncharacterized protein</fullName>
    </submittedName>
</protein>
<gene>
    <name evidence="2" type="ORF">DM01DRAFT_1409337</name>
</gene>
<feature type="transmembrane region" description="Helical" evidence="1">
    <location>
        <begin position="6"/>
        <end position="28"/>
    </location>
</feature>
<reference evidence="2 3" key="1">
    <citation type="submission" date="2016-07" db="EMBL/GenBank/DDBJ databases">
        <title>Pervasive Adenine N6-methylation of Active Genes in Fungi.</title>
        <authorList>
            <consortium name="DOE Joint Genome Institute"/>
            <person name="Mondo S.J."/>
            <person name="Dannebaum R.O."/>
            <person name="Kuo R.C."/>
            <person name="Labutti K."/>
            <person name="Haridas S."/>
            <person name="Kuo A."/>
            <person name="Salamov A."/>
            <person name="Ahrendt S.R."/>
            <person name="Lipzen A."/>
            <person name="Sullivan W."/>
            <person name="Andreopoulos W.B."/>
            <person name="Clum A."/>
            <person name="Lindquist E."/>
            <person name="Daum C."/>
            <person name="Ramamoorthy G.K."/>
            <person name="Gryganskyi A."/>
            <person name="Culley D."/>
            <person name="Magnuson J.K."/>
            <person name="James T.Y."/>
            <person name="O'Malley M.A."/>
            <person name="Stajich J.E."/>
            <person name="Spatafora J.W."/>
            <person name="Visel A."/>
            <person name="Grigoriev I.V."/>
        </authorList>
    </citation>
    <scope>NUCLEOTIDE SEQUENCE [LARGE SCALE GENOMIC DNA]</scope>
    <source>
        <strain evidence="2 3">NRRL 3301</strain>
    </source>
</reference>
<dbReference type="EMBL" id="MCGT01000025">
    <property type="protein sequence ID" value="ORX49886.1"/>
    <property type="molecule type" value="Genomic_DNA"/>
</dbReference>
<dbReference type="Proteomes" id="UP000242146">
    <property type="component" value="Unassembled WGS sequence"/>
</dbReference>
<proteinExistence type="predicted"/>
<evidence type="ECO:0000313" key="3">
    <source>
        <dbReference type="Proteomes" id="UP000242146"/>
    </source>
</evidence>
<comment type="caution">
    <text evidence="2">The sequence shown here is derived from an EMBL/GenBank/DDBJ whole genome shotgun (WGS) entry which is preliminary data.</text>
</comment>
<evidence type="ECO:0000256" key="1">
    <source>
        <dbReference type="SAM" id="Phobius"/>
    </source>
</evidence>
<organism evidence="2 3">
    <name type="scientific">Hesseltinella vesiculosa</name>
    <dbReference type="NCBI Taxonomy" id="101127"/>
    <lineage>
        <taxon>Eukaryota</taxon>
        <taxon>Fungi</taxon>
        <taxon>Fungi incertae sedis</taxon>
        <taxon>Mucoromycota</taxon>
        <taxon>Mucoromycotina</taxon>
        <taxon>Mucoromycetes</taxon>
        <taxon>Mucorales</taxon>
        <taxon>Cunninghamellaceae</taxon>
        <taxon>Hesseltinella</taxon>
    </lineage>
</organism>
<accession>A0A1X2GBG0</accession>
<keyword evidence="1" id="KW-0812">Transmembrane</keyword>
<name>A0A1X2GBG0_9FUNG</name>